<dbReference type="Pfam" id="PF00481">
    <property type="entry name" value="PP2C"/>
    <property type="match status" value="1"/>
</dbReference>
<dbReference type="PANTHER" id="PTHR13832:SF792">
    <property type="entry name" value="GM14286P"/>
    <property type="match status" value="1"/>
</dbReference>
<gene>
    <name evidence="2" type="ORF">BDK51DRAFT_23530</name>
</gene>
<organism evidence="2 3">
    <name type="scientific">Blyttiomyces helicus</name>
    <dbReference type="NCBI Taxonomy" id="388810"/>
    <lineage>
        <taxon>Eukaryota</taxon>
        <taxon>Fungi</taxon>
        <taxon>Fungi incertae sedis</taxon>
        <taxon>Chytridiomycota</taxon>
        <taxon>Chytridiomycota incertae sedis</taxon>
        <taxon>Chytridiomycetes</taxon>
        <taxon>Chytridiomycetes incertae sedis</taxon>
        <taxon>Blyttiomyces</taxon>
    </lineage>
</organism>
<evidence type="ECO:0000313" key="2">
    <source>
        <dbReference type="EMBL" id="RKO85293.1"/>
    </source>
</evidence>
<dbReference type="OrthoDB" id="420076at2759"/>
<keyword evidence="3" id="KW-1185">Reference proteome</keyword>
<dbReference type="CDD" id="cd00143">
    <property type="entry name" value="PP2Cc"/>
    <property type="match status" value="1"/>
</dbReference>
<proteinExistence type="predicted"/>
<evidence type="ECO:0000259" key="1">
    <source>
        <dbReference type="PROSITE" id="PS51746"/>
    </source>
</evidence>
<dbReference type="InterPro" id="IPR015655">
    <property type="entry name" value="PP2C"/>
</dbReference>
<dbReference type="InterPro" id="IPR001932">
    <property type="entry name" value="PPM-type_phosphatase-like_dom"/>
</dbReference>
<dbReference type="PANTHER" id="PTHR13832">
    <property type="entry name" value="PROTEIN PHOSPHATASE 2C"/>
    <property type="match status" value="1"/>
</dbReference>
<evidence type="ECO:0000313" key="3">
    <source>
        <dbReference type="Proteomes" id="UP000269721"/>
    </source>
</evidence>
<dbReference type="SUPFAM" id="SSF81606">
    <property type="entry name" value="PP2C-like"/>
    <property type="match status" value="1"/>
</dbReference>
<protein>
    <submittedName>
        <fullName evidence="2">Phosphatase 2C-like domain-containing protein</fullName>
    </submittedName>
</protein>
<dbReference type="PROSITE" id="PS51746">
    <property type="entry name" value="PPM_2"/>
    <property type="match status" value="1"/>
</dbReference>
<dbReference type="GO" id="GO:0005739">
    <property type="term" value="C:mitochondrion"/>
    <property type="evidence" value="ECO:0007669"/>
    <property type="project" value="TreeGrafter"/>
</dbReference>
<feature type="domain" description="PPM-type phosphatase" evidence="1">
    <location>
        <begin position="1"/>
        <end position="244"/>
    </location>
</feature>
<dbReference type="SMART" id="SM00332">
    <property type="entry name" value="PP2Cc"/>
    <property type="match status" value="1"/>
</dbReference>
<accession>A0A4P9W299</accession>
<reference evidence="3" key="1">
    <citation type="journal article" date="2018" name="Nat. Microbiol.">
        <title>Leveraging single-cell genomics to expand the fungal tree of life.</title>
        <authorList>
            <person name="Ahrendt S.R."/>
            <person name="Quandt C.A."/>
            <person name="Ciobanu D."/>
            <person name="Clum A."/>
            <person name="Salamov A."/>
            <person name="Andreopoulos B."/>
            <person name="Cheng J.F."/>
            <person name="Woyke T."/>
            <person name="Pelin A."/>
            <person name="Henrissat B."/>
            <person name="Reynolds N.K."/>
            <person name="Benny G.L."/>
            <person name="Smith M.E."/>
            <person name="James T.Y."/>
            <person name="Grigoriev I.V."/>
        </authorList>
    </citation>
    <scope>NUCLEOTIDE SEQUENCE [LARGE SCALE GENOMIC DNA]</scope>
</reference>
<dbReference type="InterPro" id="IPR036457">
    <property type="entry name" value="PPM-type-like_dom_sf"/>
</dbReference>
<dbReference type="GO" id="GO:0004741">
    <property type="term" value="F:[pyruvate dehydrogenase (acetyl-transferring)]-phosphatase activity"/>
    <property type="evidence" value="ECO:0007669"/>
    <property type="project" value="TreeGrafter"/>
</dbReference>
<dbReference type="EMBL" id="KZ999222">
    <property type="protein sequence ID" value="RKO85293.1"/>
    <property type="molecule type" value="Genomic_DNA"/>
</dbReference>
<dbReference type="Proteomes" id="UP000269721">
    <property type="component" value="Unassembled WGS sequence"/>
</dbReference>
<dbReference type="Gene3D" id="3.60.40.10">
    <property type="entry name" value="PPM-type phosphatase domain"/>
    <property type="match status" value="1"/>
</dbReference>
<name>A0A4P9W299_9FUNG</name>
<sequence>MPAFAGACHIVAHVEGDTLHVANSGDCRAVLGVRGRDGVWETVALSEDHQPSRASEFARIVAEHPGEDPARLVRKSREGSRGPLRVLGGLMPSRALGDHTYKWPLAWQTKLVALEESLKNHHLGRRFRPRPDCLTPPYVTALPEIRTHTLSDPTAPAFLIVACDGIWDEITNEQAVAAVAQWLETEPSAESPLVRDANAASHLVRAALAGGKDGDSELVSRLLTVPESEARSWRDDMTAIVVLFDGTTRNLKESGRAPWFVRDIVEV</sequence>
<dbReference type="AlphaFoldDB" id="A0A4P9W299"/>